<protein>
    <submittedName>
        <fullName evidence="1">2'-5' RNA ligase family protein</fullName>
    </submittedName>
</protein>
<evidence type="ECO:0000313" key="2">
    <source>
        <dbReference type="Proteomes" id="UP001595885"/>
    </source>
</evidence>
<name>A0ABV9P8N8_9FLAO</name>
<keyword evidence="1" id="KW-0436">Ligase</keyword>
<dbReference type="Proteomes" id="UP001595885">
    <property type="component" value="Unassembled WGS sequence"/>
</dbReference>
<dbReference type="Gene3D" id="3.90.1140.10">
    <property type="entry name" value="Cyclic phosphodiesterase"/>
    <property type="match status" value="1"/>
</dbReference>
<dbReference type="SUPFAM" id="SSF55144">
    <property type="entry name" value="LigT-like"/>
    <property type="match status" value="1"/>
</dbReference>
<proteinExistence type="predicted"/>
<gene>
    <name evidence="1" type="ORF">ACFO3U_10570</name>
</gene>
<dbReference type="InterPro" id="IPR009097">
    <property type="entry name" value="Cyclic_Pdiesterase"/>
</dbReference>
<dbReference type="Pfam" id="PF13563">
    <property type="entry name" value="2_5_RNA_ligase2"/>
    <property type="match status" value="1"/>
</dbReference>
<sequence length="186" mass="21422">MENKYSLAFIPDSNTIEEIKKMKLQLADKIGWYNSKNSLAHITICEFSTTENNIEIVKKQIDRKTSTYSPIEIELNGFDSYPNGAFFIKPSEDSISELKNIMKSLTTTLSINKIYKSSEPHLSIARKLDDKKLNTANNLFQKINLSFLCHSVFLRKFNPSIKQFEIIDSFEFKNEDSSEEIQGSLF</sequence>
<dbReference type="EMBL" id="JBHSGW010000025">
    <property type="protein sequence ID" value="MFC4740437.1"/>
    <property type="molecule type" value="Genomic_DNA"/>
</dbReference>
<accession>A0ABV9P8N8</accession>
<comment type="caution">
    <text evidence="1">The sequence shown here is derived from an EMBL/GenBank/DDBJ whole genome shotgun (WGS) entry which is preliminary data.</text>
</comment>
<evidence type="ECO:0000313" key="1">
    <source>
        <dbReference type="EMBL" id="MFC4740437.1"/>
    </source>
</evidence>
<dbReference type="GO" id="GO:0016874">
    <property type="term" value="F:ligase activity"/>
    <property type="evidence" value="ECO:0007669"/>
    <property type="project" value="UniProtKB-KW"/>
</dbReference>
<keyword evidence="2" id="KW-1185">Reference proteome</keyword>
<reference evidence="2" key="1">
    <citation type="journal article" date="2019" name="Int. J. Syst. Evol. Microbiol.">
        <title>The Global Catalogue of Microorganisms (GCM) 10K type strain sequencing project: providing services to taxonomists for standard genome sequencing and annotation.</title>
        <authorList>
            <consortium name="The Broad Institute Genomics Platform"/>
            <consortium name="The Broad Institute Genome Sequencing Center for Infectious Disease"/>
            <person name="Wu L."/>
            <person name="Ma J."/>
        </authorList>
    </citation>
    <scope>NUCLEOTIDE SEQUENCE [LARGE SCALE GENOMIC DNA]</scope>
    <source>
        <strain evidence="2">CCUG 50349</strain>
    </source>
</reference>
<dbReference type="RefSeq" id="WP_379741803.1">
    <property type="nucleotide sequence ID" value="NZ_JBHSGW010000025.1"/>
</dbReference>
<organism evidence="1 2">
    <name type="scientific">Flavobacterium ponti</name>
    <dbReference type="NCBI Taxonomy" id="665133"/>
    <lineage>
        <taxon>Bacteria</taxon>
        <taxon>Pseudomonadati</taxon>
        <taxon>Bacteroidota</taxon>
        <taxon>Flavobacteriia</taxon>
        <taxon>Flavobacteriales</taxon>
        <taxon>Flavobacteriaceae</taxon>
        <taxon>Flavobacterium</taxon>
    </lineage>
</organism>